<feature type="compositionally biased region" description="Basic residues" evidence="1">
    <location>
        <begin position="17"/>
        <end position="28"/>
    </location>
</feature>
<evidence type="ECO:0000256" key="1">
    <source>
        <dbReference type="SAM" id="MobiDB-lite"/>
    </source>
</evidence>
<feature type="region of interest" description="Disordered" evidence="1">
    <location>
        <begin position="1"/>
        <end position="41"/>
    </location>
</feature>
<sequence length="98" mass="11459">MEALSTGARALAALNRSHGRQNHQHMGRPRREEETHTHTLHESVTPTYTQFLCQIRYKIKLPDGFYSGVVLFVSRPFWPPTFYLSRNRRTCPLEANEF</sequence>
<keyword evidence="3" id="KW-1185">Reference proteome</keyword>
<gene>
    <name evidence="2" type="ORF">CLODIP_2_CD02647</name>
</gene>
<reference evidence="2 3" key="1">
    <citation type="submission" date="2020-04" db="EMBL/GenBank/DDBJ databases">
        <authorList>
            <person name="Alioto T."/>
            <person name="Alioto T."/>
            <person name="Gomez Garrido J."/>
        </authorList>
    </citation>
    <scope>NUCLEOTIDE SEQUENCE [LARGE SCALE GENOMIC DNA]</scope>
</reference>
<protein>
    <submittedName>
        <fullName evidence="2">Uncharacterized protein</fullName>
    </submittedName>
</protein>
<dbReference type="AlphaFoldDB" id="A0A8S1CWL4"/>
<proteinExistence type="predicted"/>
<comment type="caution">
    <text evidence="2">The sequence shown here is derived from an EMBL/GenBank/DDBJ whole genome shotgun (WGS) entry which is preliminary data.</text>
</comment>
<organism evidence="2 3">
    <name type="scientific">Cloeon dipterum</name>
    <dbReference type="NCBI Taxonomy" id="197152"/>
    <lineage>
        <taxon>Eukaryota</taxon>
        <taxon>Metazoa</taxon>
        <taxon>Ecdysozoa</taxon>
        <taxon>Arthropoda</taxon>
        <taxon>Hexapoda</taxon>
        <taxon>Insecta</taxon>
        <taxon>Pterygota</taxon>
        <taxon>Palaeoptera</taxon>
        <taxon>Ephemeroptera</taxon>
        <taxon>Pisciforma</taxon>
        <taxon>Baetidae</taxon>
        <taxon>Cloeon</taxon>
    </lineage>
</organism>
<evidence type="ECO:0000313" key="3">
    <source>
        <dbReference type="Proteomes" id="UP000494165"/>
    </source>
</evidence>
<accession>A0A8S1CWL4</accession>
<evidence type="ECO:0000313" key="2">
    <source>
        <dbReference type="EMBL" id="CAB3369659.1"/>
    </source>
</evidence>
<name>A0A8S1CWL4_9INSE</name>
<feature type="compositionally biased region" description="Basic and acidic residues" evidence="1">
    <location>
        <begin position="29"/>
        <end position="41"/>
    </location>
</feature>
<dbReference type="EMBL" id="CADEPI010000046">
    <property type="protein sequence ID" value="CAB3369659.1"/>
    <property type="molecule type" value="Genomic_DNA"/>
</dbReference>
<dbReference type="Proteomes" id="UP000494165">
    <property type="component" value="Unassembled WGS sequence"/>
</dbReference>